<evidence type="ECO:0000256" key="1">
    <source>
        <dbReference type="SAM" id="MobiDB-lite"/>
    </source>
</evidence>
<sequence length="246" mass="26306">MRAMLEWLATVGLLRFHLPNVRLSTNPPHPPAVIPAKAGIQFPCRIPNWTPAFAGVTLSVWMRRPNSRRPLPLEGEGQGGGAAVVARRERGERAEPPPLIPPLKGEGDDCKFVVNPSAGLSPLVRWVTKPGPQRLKFPCRIPNWTPAFAGVTPSVWMRRPNSRRPLPLEGEGQGGGAAVAARRERVEAPEPPPLIPPLKGEGDDCKFVVNPSAGLTPHCGGGSPNQALNASSFIPHPQTGPQLSPG</sequence>
<gene>
    <name evidence="2" type="ORF">SAMN02745223_03267</name>
</gene>
<name>A0A1M5DJH4_9HYPH</name>
<feature type="region of interest" description="Disordered" evidence="1">
    <location>
        <begin position="162"/>
        <end position="246"/>
    </location>
</feature>
<protein>
    <submittedName>
        <fullName evidence="2">Uncharacterized protein</fullName>
    </submittedName>
</protein>
<dbReference type="AlphaFoldDB" id="A0A1M5DJH4"/>
<dbReference type="Proteomes" id="UP000184533">
    <property type="component" value="Unassembled WGS sequence"/>
</dbReference>
<proteinExistence type="predicted"/>
<evidence type="ECO:0000313" key="3">
    <source>
        <dbReference type="Proteomes" id="UP000184533"/>
    </source>
</evidence>
<accession>A0A1M5DJH4</accession>
<reference evidence="2 3" key="1">
    <citation type="submission" date="2016-11" db="EMBL/GenBank/DDBJ databases">
        <authorList>
            <person name="Jaros S."/>
            <person name="Januszkiewicz K."/>
            <person name="Wedrychowicz H."/>
        </authorList>
    </citation>
    <scope>NUCLEOTIDE SEQUENCE [LARGE SCALE GENOMIC DNA]</scope>
    <source>
        <strain evidence="2 3">DSM 17137</strain>
    </source>
</reference>
<organism evidence="2 3">
    <name type="scientific">Devosia limi DSM 17137</name>
    <dbReference type="NCBI Taxonomy" id="1121477"/>
    <lineage>
        <taxon>Bacteria</taxon>
        <taxon>Pseudomonadati</taxon>
        <taxon>Pseudomonadota</taxon>
        <taxon>Alphaproteobacteria</taxon>
        <taxon>Hyphomicrobiales</taxon>
        <taxon>Devosiaceae</taxon>
        <taxon>Devosia</taxon>
    </lineage>
</organism>
<dbReference type="EMBL" id="FQVC01000011">
    <property type="protein sequence ID" value="SHF67127.1"/>
    <property type="molecule type" value="Genomic_DNA"/>
</dbReference>
<evidence type="ECO:0000313" key="2">
    <source>
        <dbReference type="EMBL" id="SHF67127.1"/>
    </source>
</evidence>